<accession>A0A917N0A7</accession>
<proteinExistence type="predicted"/>
<protein>
    <recommendedName>
        <fullName evidence="3">Tetratricopeptide repeat protein</fullName>
    </recommendedName>
</protein>
<evidence type="ECO:0000313" key="1">
    <source>
        <dbReference type="EMBL" id="GGH79568.1"/>
    </source>
</evidence>
<evidence type="ECO:0008006" key="3">
    <source>
        <dbReference type="Google" id="ProtNLM"/>
    </source>
</evidence>
<reference evidence="1" key="1">
    <citation type="journal article" date="2014" name="Int. J. Syst. Evol. Microbiol.">
        <title>Complete genome sequence of Corynebacterium casei LMG S-19264T (=DSM 44701T), isolated from a smear-ripened cheese.</title>
        <authorList>
            <consortium name="US DOE Joint Genome Institute (JGI-PGF)"/>
            <person name="Walter F."/>
            <person name="Albersmeier A."/>
            <person name="Kalinowski J."/>
            <person name="Ruckert C."/>
        </authorList>
    </citation>
    <scope>NUCLEOTIDE SEQUENCE</scope>
    <source>
        <strain evidence="1">CGMCC 1.15290</strain>
    </source>
</reference>
<dbReference type="EMBL" id="BMIB01000005">
    <property type="protein sequence ID" value="GGH79568.1"/>
    <property type="molecule type" value="Genomic_DNA"/>
</dbReference>
<dbReference type="RefSeq" id="WP_188957496.1">
    <property type="nucleotide sequence ID" value="NZ_BMIB01000005.1"/>
</dbReference>
<organism evidence="1 2">
    <name type="scientific">Filimonas zeae</name>
    <dbReference type="NCBI Taxonomy" id="1737353"/>
    <lineage>
        <taxon>Bacteria</taxon>
        <taxon>Pseudomonadati</taxon>
        <taxon>Bacteroidota</taxon>
        <taxon>Chitinophagia</taxon>
        <taxon>Chitinophagales</taxon>
        <taxon>Chitinophagaceae</taxon>
        <taxon>Filimonas</taxon>
    </lineage>
</organism>
<dbReference type="AlphaFoldDB" id="A0A917N0A7"/>
<dbReference type="Proteomes" id="UP000627292">
    <property type="component" value="Unassembled WGS sequence"/>
</dbReference>
<reference evidence="1" key="2">
    <citation type="submission" date="2020-09" db="EMBL/GenBank/DDBJ databases">
        <authorList>
            <person name="Sun Q."/>
            <person name="Zhou Y."/>
        </authorList>
    </citation>
    <scope>NUCLEOTIDE SEQUENCE</scope>
    <source>
        <strain evidence="1">CGMCC 1.15290</strain>
    </source>
</reference>
<dbReference type="InterPro" id="IPR011990">
    <property type="entry name" value="TPR-like_helical_dom_sf"/>
</dbReference>
<evidence type="ECO:0000313" key="2">
    <source>
        <dbReference type="Proteomes" id="UP000627292"/>
    </source>
</evidence>
<comment type="caution">
    <text evidence="1">The sequence shown here is derived from an EMBL/GenBank/DDBJ whole genome shotgun (WGS) entry which is preliminary data.</text>
</comment>
<dbReference type="Gene3D" id="1.25.40.10">
    <property type="entry name" value="Tetratricopeptide repeat domain"/>
    <property type="match status" value="1"/>
</dbReference>
<name>A0A917N0A7_9BACT</name>
<gene>
    <name evidence="1" type="ORF">GCM10011379_49130</name>
</gene>
<dbReference type="SUPFAM" id="SSF48439">
    <property type="entry name" value="Protein prenylyltransferase"/>
    <property type="match status" value="1"/>
</dbReference>
<sequence length="102" mass="11601">MKKEALRFQHAFEAANTDNNHEEAIELYNLEVVNNPGNYAAWNNRGISRVQLGIAQDNRDLVLDGISDFRKALELADKTNTKAYDNAEANMEWANKVLTDFD</sequence>
<keyword evidence="2" id="KW-1185">Reference proteome</keyword>